<sequence length="641" mass="74278">MLEPLPFYALLYNLVTGLVSTEGLNWIRIDKTNVTTTERDDRKSIRKQKRAHHRLLRDMNIKCTEQPTQHLMICNGGLVTGIKRETLQCVLDPLISKYTLIMPTSKSYCFVTCSSKEDATCVYNYIHGRIKLPGQNGPLYVCYTETVSIIDYVVPDPAFPSGLTLMENFITEEQEKILLETLNWDKCKNVIDLQSINWDEHASTLATVWSQLKYRDVKHFGYEFEYDTNLVNPDKPIEPIPQEYKFLQTLFDKHGHKYAYDQLTINRYLPGQGIPPHIDTHSVFEDTILSLSLGSTWVMNFKKEDKKIDVLLPARSLLIMTGEARYAWTHGICPRYSDVIKTENGPTSQERGIRVSFTFRKVRHGECYCDFKNYCDTAKRETFIDDKTASGLESSYVHKVYEEICNHFSETRHKQWPNVTKFLESLEEGTLLLDVGCGNGKYLRGNQNVYKMGCDHSSGLMGICRKRSFEVLQCNCLYLPYKNDSVDAIISIAVIHHLSTEERRLRAISEIVRVLRPKGRCLIYVWAMEQCRNSQDSLYLKSGKKSKESEKINQSKINHERISECNLTLPIHENRMVFPQSDMLVPWTKRSGEHFLRYYHVFRDGELARLCTKISLASIKEVYYDQGNWCVILEKCTKIIE</sequence>
<evidence type="ECO:0000256" key="3">
    <source>
        <dbReference type="ARBA" id="ARBA00004496"/>
    </source>
</evidence>
<dbReference type="GO" id="GO:0046872">
    <property type="term" value="F:metal ion binding"/>
    <property type="evidence" value="ECO:0007669"/>
    <property type="project" value="UniProtKB-KW"/>
</dbReference>
<evidence type="ECO:0000256" key="10">
    <source>
        <dbReference type="ARBA" id="ARBA00022884"/>
    </source>
</evidence>
<protein>
    <submittedName>
        <fullName evidence="13">Alkylated DNA repair protein alkB like protein 8</fullName>
    </submittedName>
</protein>
<evidence type="ECO:0000256" key="1">
    <source>
        <dbReference type="ARBA" id="ARBA00001954"/>
    </source>
</evidence>
<keyword evidence="4" id="KW-0963">Cytoplasm</keyword>
<dbReference type="PANTHER" id="PTHR13069:SF21">
    <property type="entry name" value="ALKYLATED DNA REPAIR PROTEIN ALKB HOMOLOG 8"/>
    <property type="match status" value="1"/>
</dbReference>
<dbReference type="Pfam" id="PF08241">
    <property type="entry name" value="Methyltransf_11"/>
    <property type="match status" value="1"/>
</dbReference>
<reference evidence="13 14" key="1">
    <citation type="submission" date="2015-09" db="EMBL/GenBank/DDBJ databases">
        <title>Atta colombica WGS genome.</title>
        <authorList>
            <person name="Nygaard S."/>
            <person name="Hu H."/>
            <person name="Boomsma J."/>
            <person name="Zhang G."/>
        </authorList>
    </citation>
    <scope>NUCLEOTIDE SEQUENCE [LARGE SCALE GENOMIC DNA]</scope>
    <source>
        <strain evidence="13">Treedump-2</strain>
        <tissue evidence="13">Whole body</tissue>
    </source>
</reference>
<proteinExistence type="predicted"/>
<dbReference type="GO" id="GO:0008757">
    <property type="term" value="F:S-adenosylmethionine-dependent methyltransferase activity"/>
    <property type="evidence" value="ECO:0007669"/>
    <property type="project" value="InterPro"/>
</dbReference>
<dbReference type="Proteomes" id="UP000078540">
    <property type="component" value="Unassembled WGS sequence"/>
</dbReference>
<evidence type="ECO:0000259" key="12">
    <source>
        <dbReference type="PROSITE" id="PS51471"/>
    </source>
</evidence>
<dbReference type="PANTHER" id="PTHR13069">
    <property type="entry name" value="ALKYLATED DNA REPAIR PROTEIN ALKB HOMOLOG 8"/>
    <property type="match status" value="1"/>
</dbReference>
<dbReference type="InterPro" id="IPR037151">
    <property type="entry name" value="AlkB-like_sf"/>
</dbReference>
<dbReference type="AlphaFoldDB" id="A0A195AV21"/>
<evidence type="ECO:0000256" key="2">
    <source>
        <dbReference type="ARBA" id="ARBA00004123"/>
    </source>
</evidence>
<evidence type="ECO:0000256" key="7">
    <source>
        <dbReference type="ARBA" id="ARBA00022691"/>
    </source>
</evidence>
<dbReference type="GO" id="GO:0005634">
    <property type="term" value="C:nucleus"/>
    <property type="evidence" value="ECO:0007669"/>
    <property type="project" value="UniProtKB-SubCell"/>
</dbReference>
<dbReference type="InterPro" id="IPR005123">
    <property type="entry name" value="Oxoglu/Fe-dep_dioxygenase_dom"/>
</dbReference>
<accession>A0A195AV21</accession>
<evidence type="ECO:0000256" key="4">
    <source>
        <dbReference type="ARBA" id="ARBA00022490"/>
    </source>
</evidence>
<evidence type="ECO:0000256" key="9">
    <source>
        <dbReference type="ARBA" id="ARBA00022833"/>
    </source>
</evidence>
<dbReference type="InterPro" id="IPR012677">
    <property type="entry name" value="Nucleotide-bd_a/b_plait_sf"/>
</dbReference>
<evidence type="ECO:0000313" key="13">
    <source>
        <dbReference type="EMBL" id="KYM76026.1"/>
    </source>
</evidence>
<keyword evidence="5" id="KW-0489">Methyltransferase</keyword>
<dbReference type="PROSITE" id="PS51471">
    <property type="entry name" value="FE2OG_OXY"/>
    <property type="match status" value="1"/>
</dbReference>
<dbReference type="Gene3D" id="2.60.120.590">
    <property type="entry name" value="Alpha-ketoglutarate-dependent dioxygenase AlkB-like"/>
    <property type="match status" value="1"/>
</dbReference>
<keyword evidence="6" id="KW-0808">Transferase</keyword>
<dbReference type="InterPro" id="IPR034256">
    <property type="entry name" value="ALKBH8_RRM"/>
</dbReference>
<keyword evidence="8" id="KW-0479">Metal-binding</keyword>
<keyword evidence="11" id="KW-0539">Nucleus</keyword>
<comment type="subcellular location">
    <subcellularLocation>
        <location evidence="3">Cytoplasm</location>
    </subcellularLocation>
    <subcellularLocation>
        <location evidence="2">Nucleus</location>
    </subcellularLocation>
</comment>
<dbReference type="STRING" id="520822.A0A195AV21"/>
<gene>
    <name evidence="13" type="ORF">ALC53_13511</name>
</gene>
<dbReference type="EMBL" id="KQ976736">
    <property type="protein sequence ID" value="KYM76026.1"/>
    <property type="molecule type" value="Genomic_DNA"/>
</dbReference>
<dbReference type="InterPro" id="IPR027450">
    <property type="entry name" value="AlkB-like"/>
</dbReference>
<keyword evidence="14" id="KW-1185">Reference proteome</keyword>
<dbReference type="SUPFAM" id="SSF51197">
    <property type="entry name" value="Clavaminate synthase-like"/>
    <property type="match status" value="1"/>
</dbReference>
<dbReference type="Pfam" id="PF13532">
    <property type="entry name" value="2OG-FeII_Oxy_2"/>
    <property type="match status" value="1"/>
</dbReference>
<dbReference type="InterPro" id="IPR013216">
    <property type="entry name" value="Methyltransf_11"/>
</dbReference>
<dbReference type="SUPFAM" id="SSF53335">
    <property type="entry name" value="S-adenosyl-L-methionine-dependent methyltransferases"/>
    <property type="match status" value="1"/>
</dbReference>
<keyword evidence="7" id="KW-0949">S-adenosyl-L-methionine</keyword>
<dbReference type="GO" id="GO:0106335">
    <property type="term" value="F:tRNA (5-carboxymethyluridine(34)-5-O)-methyltransferase activity"/>
    <property type="evidence" value="ECO:0007669"/>
    <property type="project" value="TreeGrafter"/>
</dbReference>
<dbReference type="Gene3D" id="3.30.70.330">
    <property type="match status" value="1"/>
</dbReference>
<dbReference type="CDD" id="cd02440">
    <property type="entry name" value="AdoMet_MTases"/>
    <property type="match status" value="1"/>
</dbReference>
<evidence type="ECO:0000313" key="14">
    <source>
        <dbReference type="Proteomes" id="UP000078540"/>
    </source>
</evidence>
<dbReference type="InterPro" id="IPR035979">
    <property type="entry name" value="RBD_domain_sf"/>
</dbReference>
<dbReference type="Gene3D" id="3.40.50.150">
    <property type="entry name" value="Vaccinia Virus protein VP39"/>
    <property type="match status" value="1"/>
</dbReference>
<organism evidence="13 14">
    <name type="scientific">Atta colombica</name>
    <dbReference type="NCBI Taxonomy" id="520822"/>
    <lineage>
        <taxon>Eukaryota</taxon>
        <taxon>Metazoa</taxon>
        <taxon>Ecdysozoa</taxon>
        <taxon>Arthropoda</taxon>
        <taxon>Hexapoda</taxon>
        <taxon>Insecta</taxon>
        <taxon>Pterygota</taxon>
        <taxon>Neoptera</taxon>
        <taxon>Endopterygota</taxon>
        <taxon>Hymenoptera</taxon>
        <taxon>Apocrita</taxon>
        <taxon>Aculeata</taxon>
        <taxon>Formicoidea</taxon>
        <taxon>Formicidae</taxon>
        <taxon>Myrmicinae</taxon>
        <taxon>Atta</taxon>
    </lineage>
</organism>
<keyword evidence="10" id="KW-0694">RNA-binding</keyword>
<comment type="cofactor">
    <cofactor evidence="1">
        <name>Fe(2+)</name>
        <dbReference type="ChEBI" id="CHEBI:29033"/>
    </cofactor>
</comment>
<dbReference type="GO" id="GO:0000049">
    <property type="term" value="F:tRNA binding"/>
    <property type="evidence" value="ECO:0007669"/>
    <property type="project" value="TreeGrafter"/>
</dbReference>
<dbReference type="SUPFAM" id="SSF54928">
    <property type="entry name" value="RNA-binding domain, RBD"/>
    <property type="match status" value="1"/>
</dbReference>
<dbReference type="GO" id="GO:0005737">
    <property type="term" value="C:cytoplasm"/>
    <property type="evidence" value="ECO:0007669"/>
    <property type="project" value="UniProtKB-SubCell"/>
</dbReference>
<keyword evidence="9" id="KW-0862">Zinc</keyword>
<name>A0A195AV21_9HYME</name>
<feature type="domain" description="Fe2OG dioxygenase" evidence="12">
    <location>
        <begin position="259"/>
        <end position="363"/>
    </location>
</feature>
<dbReference type="InterPro" id="IPR029063">
    <property type="entry name" value="SAM-dependent_MTases_sf"/>
</dbReference>
<dbReference type="InterPro" id="IPR051422">
    <property type="entry name" value="AlkB_tRNA_MeTrf/Diox"/>
</dbReference>
<dbReference type="GO" id="GO:0030488">
    <property type="term" value="P:tRNA methylation"/>
    <property type="evidence" value="ECO:0007669"/>
    <property type="project" value="TreeGrafter"/>
</dbReference>
<dbReference type="GO" id="GO:0002098">
    <property type="term" value="P:tRNA wobble uridine modification"/>
    <property type="evidence" value="ECO:0007669"/>
    <property type="project" value="TreeGrafter"/>
</dbReference>
<evidence type="ECO:0000256" key="8">
    <source>
        <dbReference type="ARBA" id="ARBA00022723"/>
    </source>
</evidence>
<evidence type="ECO:0000256" key="11">
    <source>
        <dbReference type="ARBA" id="ARBA00023242"/>
    </source>
</evidence>
<dbReference type="CDD" id="cd12431">
    <property type="entry name" value="RRM_ALKBH8"/>
    <property type="match status" value="1"/>
</dbReference>
<evidence type="ECO:0000256" key="5">
    <source>
        <dbReference type="ARBA" id="ARBA00022603"/>
    </source>
</evidence>
<evidence type="ECO:0000256" key="6">
    <source>
        <dbReference type="ARBA" id="ARBA00022679"/>
    </source>
</evidence>